<dbReference type="GO" id="GO:0003676">
    <property type="term" value="F:nucleic acid binding"/>
    <property type="evidence" value="ECO:0007669"/>
    <property type="project" value="InterPro"/>
</dbReference>
<evidence type="ECO:0000259" key="1">
    <source>
        <dbReference type="PROSITE" id="PS50994"/>
    </source>
</evidence>
<accession>A0A8C5MZC9</accession>
<dbReference type="InterPro" id="IPR001584">
    <property type="entry name" value="Integrase_cat-core"/>
</dbReference>
<dbReference type="InterPro" id="IPR012337">
    <property type="entry name" value="RNaseH-like_sf"/>
</dbReference>
<dbReference type="PANTHER" id="PTHR37984:SF15">
    <property type="entry name" value="INTEGRASE CATALYTIC DOMAIN-CONTAINING PROTEIN"/>
    <property type="match status" value="1"/>
</dbReference>
<dbReference type="Pfam" id="PF00665">
    <property type="entry name" value="rve"/>
    <property type="match status" value="1"/>
</dbReference>
<proteinExistence type="predicted"/>
<dbReference type="OrthoDB" id="10000497at2759"/>
<sequence>TAVDIKGSLAGPSTTGKKYILTVVDYATRYPDTIPLANTHADTIADALQWVFTQVGYPKEILSDQGSQFTAELTQQLWCLCGIKALHSALYHPQTNGLCERFNETLKQLLRAFTQDRKDWEKYLPHLLFAYREVPQESTEFSPFELLYGCRVRGPLDLVRAHWEGSDDQEGLPVLSYVLELREHLRELTDLVQVNMQEAQTQQKAWYDQSTRSRSLVGQKVLVLKPQRQNKMQAAWQGPYQVVDRLGDNTYVVVSCADTRVRQTFHVNMIKAYMNGLRLWLPYVLPLLRKQNLFPCYSFPEHIIPMGGGRRPVRGGFWVPGKGTSQEGTPGQTGEVFNHPGVHSYGSTQGGNPRAETLKVTHLQTPRGRTGRDAG</sequence>
<dbReference type="Proteomes" id="UP000694569">
    <property type="component" value="Unplaced"/>
</dbReference>
<protein>
    <recommendedName>
        <fullName evidence="1">Integrase catalytic domain-containing protein</fullName>
    </recommendedName>
</protein>
<name>A0A8C5MZC9_9ANUR</name>
<dbReference type="GO" id="GO:0015074">
    <property type="term" value="P:DNA integration"/>
    <property type="evidence" value="ECO:0007669"/>
    <property type="project" value="InterPro"/>
</dbReference>
<dbReference type="SUPFAM" id="SSF53098">
    <property type="entry name" value="Ribonuclease H-like"/>
    <property type="match status" value="1"/>
</dbReference>
<dbReference type="AlphaFoldDB" id="A0A8C5MZC9"/>
<dbReference type="Pfam" id="PF22938">
    <property type="entry name" value="Integrase_p58_C"/>
    <property type="match status" value="1"/>
</dbReference>
<dbReference type="Ensembl" id="ENSLLET00000020061.1">
    <property type="protein sequence ID" value="ENSLLEP00000019299.1"/>
    <property type="gene ID" value="ENSLLEG00000012236.1"/>
</dbReference>
<dbReference type="InterPro" id="IPR036397">
    <property type="entry name" value="RNaseH_sf"/>
</dbReference>
<dbReference type="Gene3D" id="3.30.420.10">
    <property type="entry name" value="Ribonuclease H-like superfamily/Ribonuclease H"/>
    <property type="match status" value="1"/>
</dbReference>
<dbReference type="GeneTree" id="ENSGT01050000244855"/>
<feature type="domain" description="Integrase catalytic" evidence="1">
    <location>
        <begin position="1"/>
        <end position="151"/>
    </location>
</feature>
<organism evidence="2 3">
    <name type="scientific">Leptobrachium leishanense</name>
    <name type="common">Leishan spiny toad</name>
    <dbReference type="NCBI Taxonomy" id="445787"/>
    <lineage>
        <taxon>Eukaryota</taxon>
        <taxon>Metazoa</taxon>
        <taxon>Chordata</taxon>
        <taxon>Craniata</taxon>
        <taxon>Vertebrata</taxon>
        <taxon>Euteleostomi</taxon>
        <taxon>Amphibia</taxon>
        <taxon>Batrachia</taxon>
        <taxon>Anura</taxon>
        <taxon>Pelobatoidea</taxon>
        <taxon>Megophryidae</taxon>
        <taxon>Leptobrachium</taxon>
    </lineage>
</organism>
<dbReference type="PROSITE" id="PS50994">
    <property type="entry name" value="INTEGRASE"/>
    <property type="match status" value="1"/>
</dbReference>
<reference evidence="2" key="1">
    <citation type="submission" date="2025-08" db="UniProtKB">
        <authorList>
            <consortium name="Ensembl"/>
        </authorList>
    </citation>
    <scope>IDENTIFICATION</scope>
</reference>
<dbReference type="InterPro" id="IPR054465">
    <property type="entry name" value="Integrase_p58-like_C"/>
</dbReference>
<dbReference type="InterPro" id="IPR050951">
    <property type="entry name" value="Retrovirus_Pol_polyprotein"/>
</dbReference>
<dbReference type="FunFam" id="3.30.420.10:FF:000032">
    <property type="entry name" value="Retrovirus-related Pol polyprotein from transposon 297-like Protein"/>
    <property type="match status" value="1"/>
</dbReference>
<dbReference type="PANTHER" id="PTHR37984">
    <property type="entry name" value="PROTEIN CBG26694"/>
    <property type="match status" value="1"/>
</dbReference>
<evidence type="ECO:0000313" key="3">
    <source>
        <dbReference type="Proteomes" id="UP000694569"/>
    </source>
</evidence>
<evidence type="ECO:0000313" key="2">
    <source>
        <dbReference type="Ensembl" id="ENSLLEP00000019299.1"/>
    </source>
</evidence>
<keyword evidence="3" id="KW-1185">Reference proteome</keyword>
<reference evidence="2" key="2">
    <citation type="submission" date="2025-09" db="UniProtKB">
        <authorList>
            <consortium name="Ensembl"/>
        </authorList>
    </citation>
    <scope>IDENTIFICATION</scope>
</reference>